<name>A0ABY5S243_9BACL</name>
<proteinExistence type="predicted"/>
<evidence type="ECO:0000313" key="1">
    <source>
        <dbReference type="EMBL" id="UVI27635.1"/>
    </source>
</evidence>
<dbReference type="EMBL" id="CP091430">
    <property type="protein sequence ID" value="UVI27635.1"/>
    <property type="molecule type" value="Genomic_DNA"/>
</dbReference>
<evidence type="ECO:0008006" key="3">
    <source>
        <dbReference type="Google" id="ProtNLM"/>
    </source>
</evidence>
<protein>
    <recommendedName>
        <fullName evidence="3">DUF2313 domain-containing protein</fullName>
    </recommendedName>
</protein>
<gene>
    <name evidence="1" type="ORF">L1F29_19405</name>
</gene>
<keyword evidence="2" id="KW-1185">Reference proteome</keyword>
<sequence length="171" mass="19921">MKTAQYDYFHQFCEVRDETSALSLGSKFRADGFTAVRRFLDEFRDYLRQFGDAECQQASERLQLARAMLPNPGEVSPSWVNIWKEYDSIIRTKRVVLGSIPVTAREGEWQVLLDNPHSNQNIAVYPGLTFMEAIYMFAYFRSDMMPSEYIRLQKIDTLLTFTGVDRKGFDE</sequence>
<dbReference type="Proteomes" id="UP001057877">
    <property type="component" value="Chromosome"/>
</dbReference>
<reference evidence="1" key="1">
    <citation type="submission" date="2022-01" db="EMBL/GenBank/DDBJ databases">
        <title>Paenibacillus spongiae sp. nov., isolated from marine sponge.</title>
        <authorList>
            <person name="Li Z."/>
            <person name="Zhang M."/>
        </authorList>
    </citation>
    <scope>NUCLEOTIDE SEQUENCE</scope>
    <source>
        <strain evidence="1">PHS-Z3</strain>
    </source>
</reference>
<organism evidence="1 2">
    <name type="scientific">Paenibacillus spongiae</name>
    <dbReference type="NCBI Taxonomy" id="2909671"/>
    <lineage>
        <taxon>Bacteria</taxon>
        <taxon>Bacillati</taxon>
        <taxon>Bacillota</taxon>
        <taxon>Bacilli</taxon>
        <taxon>Bacillales</taxon>
        <taxon>Paenibacillaceae</taxon>
        <taxon>Paenibacillus</taxon>
    </lineage>
</organism>
<dbReference type="RefSeq" id="WP_258383725.1">
    <property type="nucleotide sequence ID" value="NZ_CP091430.1"/>
</dbReference>
<accession>A0ABY5S243</accession>
<evidence type="ECO:0000313" key="2">
    <source>
        <dbReference type="Proteomes" id="UP001057877"/>
    </source>
</evidence>